<dbReference type="GO" id="GO:0022857">
    <property type="term" value="F:transmembrane transporter activity"/>
    <property type="evidence" value="ECO:0007669"/>
    <property type="project" value="InterPro"/>
</dbReference>
<feature type="transmembrane region" description="Helical" evidence="8">
    <location>
        <begin position="350"/>
        <end position="367"/>
    </location>
</feature>
<feature type="transmembrane region" description="Helical" evidence="8">
    <location>
        <begin position="149"/>
        <end position="172"/>
    </location>
</feature>
<name>A0A443I8D9_BYSSP</name>
<feature type="transmembrane region" description="Helical" evidence="8">
    <location>
        <begin position="387"/>
        <end position="413"/>
    </location>
</feature>
<evidence type="ECO:0000256" key="8">
    <source>
        <dbReference type="SAM" id="Phobius"/>
    </source>
</evidence>
<dbReference type="OrthoDB" id="5086884at2759"/>
<dbReference type="PANTHER" id="PTHR23506">
    <property type="entry name" value="GH10249P"/>
    <property type="match status" value="1"/>
</dbReference>
<gene>
    <name evidence="10" type="ORF">C8Q69DRAFT_454183</name>
</gene>
<comment type="similarity">
    <text evidence="2">Belongs to the major facilitator superfamily. Vesicular transporter family.</text>
</comment>
<comment type="subcellular location">
    <subcellularLocation>
        <location evidence="1">Membrane</location>
        <topology evidence="1">Multi-pass membrane protein</topology>
    </subcellularLocation>
</comment>
<evidence type="ECO:0000256" key="7">
    <source>
        <dbReference type="SAM" id="MobiDB-lite"/>
    </source>
</evidence>
<dbReference type="CDD" id="cd17325">
    <property type="entry name" value="MFS_MdtG_SLC18_like"/>
    <property type="match status" value="1"/>
</dbReference>
<evidence type="ECO:0000256" key="5">
    <source>
        <dbReference type="ARBA" id="ARBA00022989"/>
    </source>
</evidence>
<dbReference type="Gene3D" id="1.20.1250.20">
    <property type="entry name" value="MFS general substrate transporter like domains"/>
    <property type="match status" value="2"/>
</dbReference>
<keyword evidence="5 8" id="KW-1133">Transmembrane helix</keyword>
<evidence type="ECO:0000313" key="10">
    <source>
        <dbReference type="EMBL" id="RWR00236.1"/>
    </source>
</evidence>
<evidence type="ECO:0000256" key="6">
    <source>
        <dbReference type="ARBA" id="ARBA00023136"/>
    </source>
</evidence>
<dbReference type="InterPro" id="IPR001958">
    <property type="entry name" value="Tet-R_TetA/multi-R_MdtG-like"/>
</dbReference>
<reference evidence="10 11" key="1">
    <citation type="journal article" date="2018" name="Front. Microbiol.">
        <title>Genomic and genetic insights into a cosmopolitan fungus, Paecilomyces variotii (Eurotiales).</title>
        <authorList>
            <person name="Urquhart A.S."/>
            <person name="Mondo S.J."/>
            <person name="Makela M.R."/>
            <person name="Hane J.K."/>
            <person name="Wiebenga A."/>
            <person name="He G."/>
            <person name="Mihaltcheva S."/>
            <person name="Pangilinan J."/>
            <person name="Lipzen A."/>
            <person name="Barry K."/>
            <person name="de Vries R.P."/>
            <person name="Grigoriev I.V."/>
            <person name="Idnurm A."/>
        </authorList>
    </citation>
    <scope>NUCLEOTIDE SEQUENCE [LARGE SCALE GENOMIC DNA]</scope>
    <source>
        <strain evidence="10 11">CBS 101075</strain>
    </source>
</reference>
<dbReference type="RefSeq" id="XP_028489880.1">
    <property type="nucleotide sequence ID" value="XM_028629680.1"/>
</dbReference>
<dbReference type="AlphaFoldDB" id="A0A443I8D9"/>
<sequence length="497" mass="53834">MAVSKGLLGTQWRSSRTLVIACISVALFSDTFLYSFIVPILSSMLKDRLYIDPIHTQFYITVVLALYAFTSLIASPIIGHFANRKPSRKKPLLLSLILSLVGTVLFACSHSLWIFFFARILQGIAASATWVIGLATIADRVSEDDIGKVMGTVNSFISAGFIVGPVVSGFLFEALGYWPTWAAPFGVLMLDFIARLLMVVEKSDKEVPARPPSSYSSSSSSSFCSSKGTIATPSSEATEDRPLLSETGSSYHSFPESIQTQDPPDDLTPTPPRSFYRDYLNKSRVLTALLISSLSIFISSTLDTTLPLHVQEAFNWGTSATGLMFFCLQASTLVISPLSGWLYDVIGPKYPITISLVCLIPLIWVLGIPGAEQFPSANGEIMGPTLYITAVIGIGAIMPFINGIGMLELTAVVKERQVENPQVYGPNSGSARAYALNGLLVTLAMMAGPIISGTLHGTVGYYYMNSVFAIALIPLPILSFLFLGKKYPRQARGVLLE</sequence>
<dbReference type="Proteomes" id="UP000283841">
    <property type="component" value="Unassembled WGS sequence"/>
</dbReference>
<accession>A0A443I8D9</accession>
<evidence type="ECO:0000313" key="11">
    <source>
        <dbReference type="Proteomes" id="UP000283841"/>
    </source>
</evidence>
<dbReference type="STRING" id="264951.A0A443I8D9"/>
<dbReference type="EMBL" id="RCNU01000001">
    <property type="protein sequence ID" value="RWR00236.1"/>
    <property type="molecule type" value="Genomic_DNA"/>
</dbReference>
<dbReference type="GeneID" id="39598957"/>
<dbReference type="PANTHER" id="PTHR23506:SF35">
    <property type="entry name" value="MAJOR FACILITATOR SUPERFAMILY (MFS) PROFILE DOMAIN-CONTAINING PROTEIN-RELATED"/>
    <property type="match status" value="1"/>
</dbReference>
<feature type="compositionally biased region" description="Low complexity" evidence="7">
    <location>
        <begin position="213"/>
        <end position="226"/>
    </location>
</feature>
<feature type="transmembrane region" description="Helical" evidence="8">
    <location>
        <begin position="285"/>
        <end position="302"/>
    </location>
</feature>
<feature type="transmembrane region" description="Helical" evidence="8">
    <location>
        <begin position="322"/>
        <end position="343"/>
    </location>
</feature>
<evidence type="ECO:0000256" key="2">
    <source>
        <dbReference type="ARBA" id="ARBA00006829"/>
    </source>
</evidence>
<dbReference type="GO" id="GO:0016020">
    <property type="term" value="C:membrane"/>
    <property type="evidence" value="ECO:0007669"/>
    <property type="project" value="UniProtKB-SubCell"/>
</dbReference>
<dbReference type="InterPro" id="IPR020846">
    <property type="entry name" value="MFS_dom"/>
</dbReference>
<dbReference type="InterPro" id="IPR050930">
    <property type="entry name" value="MFS_Vesicular_Transporter"/>
</dbReference>
<feature type="transmembrane region" description="Helical" evidence="8">
    <location>
        <begin position="434"/>
        <end position="455"/>
    </location>
</feature>
<dbReference type="InterPro" id="IPR011701">
    <property type="entry name" value="MFS"/>
</dbReference>
<comment type="caution">
    <text evidence="10">The sequence shown here is derived from an EMBL/GenBank/DDBJ whole genome shotgun (WGS) entry which is preliminary data.</text>
</comment>
<keyword evidence="6 8" id="KW-0472">Membrane</keyword>
<dbReference type="PRINTS" id="PR01035">
    <property type="entry name" value="TCRTETA"/>
</dbReference>
<feature type="compositionally biased region" description="Polar residues" evidence="7">
    <location>
        <begin position="246"/>
        <end position="258"/>
    </location>
</feature>
<feature type="transmembrane region" description="Helical" evidence="8">
    <location>
        <begin position="58"/>
        <end position="79"/>
    </location>
</feature>
<keyword evidence="4 8" id="KW-0812">Transmembrane</keyword>
<feature type="transmembrane region" description="Helical" evidence="8">
    <location>
        <begin position="178"/>
        <end position="200"/>
    </location>
</feature>
<evidence type="ECO:0000259" key="9">
    <source>
        <dbReference type="PROSITE" id="PS50850"/>
    </source>
</evidence>
<evidence type="ECO:0000256" key="3">
    <source>
        <dbReference type="ARBA" id="ARBA00022448"/>
    </source>
</evidence>
<dbReference type="InterPro" id="IPR036259">
    <property type="entry name" value="MFS_trans_sf"/>
</dbReference>
<dbReference type="SUPFAM" id="SSF103473">
    <property type="entry name" value="MFS general substrate transporter"/>
    <property type="match status" value="1"/>
</dbReference>
<feature type="domain" description="Major facilitator superfamily (MFS) profile" evidence="9">
    <location>
        <begin position="19"/>
        <end position="487"/>
    </location>
</feature>
<feature type="transmembrane region" description="Helical" evidence="8">
    <location>
        <begin position="18"/>
        <end position="38"/>
    </location>
</feature>
<feature type="region of interest" description="Disordered" evidence="7">
    <location>
        <begin position="207"/>
        <end position="271"/>
    </location>
</feature>
<feature type="transmembrane region" description="Helical" evidence="8">
    <location>
        <begin position="91"/>
        <end position="114"/>
    </location>
</feature>
<feature type="compositionally biased region" description="Polar residues" evidence="7">
    <location>
        <begin position="227"/>
        <end position="236"/>
    </location>
</feature>
<feature type="transmembrane region" description="Helical" evidence="8">
    <location>
        <begin position="120"/>
        <end position="137"/>
    </location>
</feature>
<feature type="transmembrane region" description="Helical" evidence="8">
    <location>
        <begin position="461"/>
        <end position="483"/>
    </location>
</feature>
<evidence type="ECO:0000256" key="1">
    <source>
        <dbReference type="ARBA" id="ARBA00004141"/>
    </source>
</evidence>
<keyword evidence="11" id="KW-1185">Reference proteome</keyword>
<protein>
    <submittedName>
        <fullName evidence="10">Major facilitator superfamily domain-containing protein</fullName>
    </submittedName>
</protein>
<proteinExistence type="inferred from homology"/>
<dbReference type="VEuPathDB" id="FungiDB:C8Q69DRAFT_454183"/>
<evidence type="ECO:0000256" key="4">
    <source>
        <dbReference type="ARBA" id="ARBA00022692"/>
    </source>
</evidence>
<organism evidence="10 11">
    <name type="scientific">Byssochlamys spectabilis</name>
    <name type="common">Paecilomyces variotii</name>
    <dbReference type="NCBI Taxonomy" id="264951"/>
    <lineage>
        <taxon>Eukaryota</taxon>
        <taxon>Fungi</taxon>
        <taxon>Dikarya</taxon>
        <taxon>Ascomycota</taxon>
        <taxon>Pezizomycotina</taxon>
        <taxon>Eurotiomycetes</taxon>
        <taxon>Eurotiomycetidae</taxon>
        <taxon>Eurotiales</taxon>
        <taxon>Thermoascaceae</taxon>
        <taxon>Paecilomyces</taxon>
    </lineage>
</organism>
<dbReference type="Pfam" id="PF07690">
    <property type="entry name" value="MFS_1"/>
    <property type="match status" value="1"/>
</dbReference>
<keyword evidence="3" id="KW-0813">Transport</keyword>
<dbReference type="PROSITE" id="PS50850">
    <property type="entry name" value="MFS"/>
    <property type="match status" value="1"/>
</dbReference>